<dbReference type="InterPro" id="IPR003593">
    <property type="entry name" value="AAA+_ATPase"/>
</dbReference>
<dbReference type="Proteomes" id="UP000478052">
    <property type="component" value="Unassembled WGS sequence"/>
</dbReference>
<evidence type="ECO:0000256" key="9">
    <source>
        <dbReference type="ARBA" id="ARBA00022989"/>
    </source>
</evidence>
<dbReference type="GO" id="GO:0034551">
    <property type="term" value="P:mitochondrial respiratory chain complex III assembly"/>
    <property type="evidence" value="ECO:0007669"/>
    <property type="project" value="UniProtKB-ARBA"/>
</dbReference>
<reference evidence="17 18" key="1">
    <citation type="submission" date="2019-08" db="EMBL/GenBank/DDBJ databases">
        <title>Whole genome of Aphis craccivora.</title>
        <authorList>
            <person name="Voronova N.V."/>
            <person name="Shulinski R.S."/>
            <person name="Bandarenka Y.V."/>
            <person name="Zhorov D.G."/>
            <person name="Warner D."/>
        </authorList>
    </citation>
    <scope>NUCLEOTIDE SEQUENCE [LARGE SCALE GENOMIC DNA]</scope>
    <source>
        <strain evidence="17">180601</strain>
        <tissue evidence="17">Whole Body</tissue>
    </source>
</reference>
<evidence type="ECO:0000256" key="1">
    <source>
        <dbReference type="ARBA" id="ARBA00004434"/>
    </source>
</evidence>
<comment type="similarity">
    <text evidence="2">Belongs to the AAA ATPase family. BCS1 subfamily.</text>
</comment>
<dbReference type="InterPro" id="IPR003959">
    <property type="entry name" value="ATPase_AAA_core"/>
</dbReference>
<accession>A0A6G0X7Z2</accession>
<dbReference type="Pfam" id="PF08740">
    <property type="entry name" value="BCS1_N"/>
    <property type="match status" value="1"/>
</dbReference>
<evidence type="ECO:0000256" key="11">
    <source>
        <dbReference type="ARBA" id="ARBA00023136"/>
    </source>
</evidence>
<evidence type="ECO:0000256" key="4">
    <source>
        <dbReference type="ARBA" id="ARBA00022692"/>
    </source>
</evidence>
<organism evidence="17 18">
    <name type="scientific">Aphis craccivora</name>
    <name type="common">Cowpea aphid</name>
    <dbReference type="NCBI Taxonomy" id="307492"/>
    <lineage>
        <taxon>Eukaryota</taxon>
        <taxon>Metazoa</taxon>
        <taxon>Ecdysozoa</taxon>
        <taxon>Arthropoda</taxon>
        <taxon>Hexapoda</taxon>
        <taxon>Insecta</taxon>
        <taxon>Pterygota</taxon>
        <taxon>Neoptera</taxon>
        <taxon>Paraneoptera</taxon>
        <taxon>Hemiptera</taxon>
        <taxon>Sternorrhyncha</taxon>
        <taxon>Aphidomorpha</taxon>
        <taxon>Aphidoidea</taxon>
        <taxon>Aphididae</taxon>
        <taxon>Aphidini</taxon>
        <taxon>Aphis</taxon>
        <taxon>Aphis</taxon>
    </lineage>
</organism>
<evidence type="ECO:0000259" key="15">
    <source>
        <dbReference type="SMART" id="SM00382"/>
    </source>
</evidence>
<dbReference type="SMART" id="SM01024">
    <property type="entry name" value="BCS1_N"/>
    <property type="match status" value="1"/>
</dbReference>
<keyword evidence="18" id="KW-1185">Reference proteome</keyword>
<evidence type="ECO:0000256" key="14">
    <source>
        <dbReference type="RuleBase" id="RU003651"/>
    </source>
</evidence>
<dbReference type="SMART" id="SM00382">
    <property type="entry name" value="AAA"/>
    <property type="match status" value="1"/>
</dbReference>
<protein>
    <recommendedName>
        <fullName evidence="3">Mitochondrial chaperone BCS1</fullName>
    </recommendedName>
    <alternativeName>
        <fullName evidence="12">BCS1-like protein</fullName>
    </alternativeName>
</protein>
<keyword evidence="7" id="KW-0378">Hydrolase</keyword>
<evidence type="ECO:0000313" key="17">
    <source>
        <dbReference type="EMBL" id="KAF0736160.1"/>
    </source>
</evidence>
<dbReference type="Pfam" id="PF25426">
    <property type="entry name" value="AAA_lid_BCS1"/>
    <property type="match status" value="1"/>
</dbReference>
<dbReference type="PROSITE" id="PS00674">
    <property type="entry name" value="AAA"/>
    <property type="match status" value="1"/>
</dbReference>
<dbReference type="InterPro" id="IPR027417">
    <property type="entry name" value="P-loop_NTPase"/>
</dbReference>
<keyword evidence="6" id="KW-0999">Mitochondrion inner membrane</keyword>
<evidence type="ECO:0000256" key="12">
    <source>
        <dbReference type="ARBA" id="ARBA00032816"/>
    </source>
</evidence>
<keyword evidence="5 14" id="KW-0547">Nucleotide-binding</keyword>
<dbReference type="GO" id="GO:0005524">
    <property type="term" value="F:ATP binding"/>
    <property type="evidence" value="ECO:0007669"/>
    <property type="project" value="UniProtKB-KW"/>
</dbReference>
<keyword evidence="11" id="KW-0472">Membrane</keyword>
<comment type="caution">
    <text evidence="17">The sequence shown here is derived from an EMBL/GenBank/DDBJ whole genome shotgun (WGS) entry which is preliminary data.</text>
</comment>
<gene>
    <name evidence="17" type="ORF">FWK35_00019409</name>
</gene>
<feature type="domain" description="BCS1 N-terminal" evidence="16">
    <location>
        <begin position="96"/>
        <end position="269"/>
    </location>
</feature>
<evidence type="ECO:0000256" key="10">
    <source>
        <dbReference type="ARBA" id="ARBA00023128"/>
    </source>
</evidence>
<dbReference type="GO" id="GO:0016887">
    <property type="term" value="F:ATP hydrolysis activity"/>
    <property type="evidence" value="ECO:0007669"/>
    <property type="project" value="InterPro"/>
</dbReference>
<comment type="catalytic activity">
    <reaction evidence="13">
        <text>ATP + H2O = ADP + phosphate + H(+)</text>
        <dbReference type="Rhea" id="RHEA:13065"/>
        <dbReference type="ChEBI" id="CHEBI:15377"/>
        <dbReference type="ChEBI" id="CHEBI:15378"/>
        <dbReference type="ChEBI" id="CHEBI:30616"/>
        <dbReference type="ChEBI" id="CHEBI:43474"/>
        <dbReference type="ChEBI" id="CHEBI:456216"/>
    </reaction>
    <physiologicalReaction direction="left-to-right" evidence="13">
        <dbReference type="Rhea" id="RHEA:13066"/>
    </physiologicalReaction>
</comment>
<dbReference type="EMBL" id="VUJU01008048">
    <property type="protein sequence ID" value="KAF0736160.1"/>
    <property type="molecule type" value="Genomic_DNA"/>
</dbReference>
<dbReference type="GO" id="GO:0005743">
    <property type="term" value="C:mitochondrial inner membrane"/>
    <property type="evidence" value="ECO:0007669"/>
    <property type="project" value="UniProtKB-SubCell"/>
</dbReference>
<evidence type="ECO:0000256" key="3">
    <source>
        <dbReference type="ARBA" id="ARBA00016942"/>
    </source>
</evidence>
<evidence type="ECO:0000256" key="6">
    <source>
        <dbReference type="ARBA" id="ARBA00022792"/>
    </source>
</evidence>
<keyword evidence="10" id="KW-0496">Mitochondrion</keyword>
<feature type="domain" description="AAA+ ATPase" evidence="15">
    <location>
        <begin position="300"/>
        <end position="431"/>
    </location>
</feature>
<keyword evidence="4" id="KW-0812">Transmembrane</keyword>
<dbReference type="Gene3D" id="3.40.50.300">
    <property type="entry name" value="P-loop containing nucleotide triphosphate hydrolases"/>
    <property type="match status" value="1"/>
</dbReference>
<dbReference type="InterPro" id="IPR057495">
    <property type="entry name" value="AAA_lid_BCS1"/>
</dbReference>
<dbReference type="InterPro" id="IPR014851">
    <property type="entry name" value="BCS1_N"/>
</dbReference>
<dbReference type="PANTHER" id="PTHR23070">
    <property type="entry name" value="BCS1 AAA-TYPE ATPASE"/>
    <property type="match status" value="1"/>
</dbReference>
<dbReference type="CDD" id="cd19510">
    <property type="entry name" value="RecA-like_BCS1"/>
    <property type="match status" value="1"/>
</dbReference>
<evidence type="ECO:0000256" key="5">
    <source>
        <dbReference type="ARBA" id="ARBA00022741"/>
    </source>
</evidence>
<dbReference type="AlphaFoldDB" id="A0A6G0X7Z2"/>
<comment type="subcellular location">
    <subcellularLocation>
        <location evidence="1">Mitochondrion inner membrane</location>
        <topology evidence="1">Single-pass membrane protein</topology>
    </subcellularLocation>
</comment>
<evidence type="ECO:0000256" key="2">
    <source>
        <dbReference type="ARBA" id="ARBA00007448"/>
    </source>
</evidence>
<dbReference type="InterPro" id="IPR003960">
    <property type="entry name" value="ATPase_AAA_CS"/>
</dbReference>
<name>A0A6G0X7Z2_APHCR</name>
<proteinExistence type="inferred from homology"/>
<dbReference type="InterPro" id="IPR050747">
    <property type="entry name" value="Mitochondrial_chaperone_BCS1"/>
</dbReference>
<dbReference type="FunFam" id="3.40.50.300:FF:000768">
    <property type="entry name" value="Probable mitochondrial chaperone bcs1"/>
    <property type="match status" value="1"/>
</dbReference>
<evidence type="ECO:0000313" key="18">
    <source>
        <dbReference type="Proteomes" id="UP000478052"/>
    </source>
</evidence>
<dbReference type="SUPFAM" id="SSF52540">
    <property type="entry name" value="P-loop containing nucleoside triphosphate hydrolases"/>
    <property type="match status" value="1"/>
</dbReference>
<dbReference type="Pfam" id="PF00004">
    <property type="entry name" value="AAA"/>
    <property type="match status" value="1"/>
</dbReference>
<evidence type="ECO:0000256" key="8">
    <source>
        <dbReference type="ARBA" id="ARBA00022840"/>
    </source>
</evidence>
<keyword evidence="8 14" id="KW-0067">ATP-binding</keyword>
<dbReference type="OrthoDB" id="10251412at2759"/>
<sequence>MIIIYVSLSKYQNWSSTKSYIFLSVFSIMPSSNITDYIGSEMFDSPKLCSVWYDGAIRVVLNSMTDMTCNLGGGNEKMHLLKHATVVAVSSNYVSKVVGLVSLSLASIVIDETIGLIKRYFWQNYVTELEVSNSDKCYHWLLQWISKYNEHLLHFSVTTVCRNTESGHATSKFDYEPSSGEHMFKYKGHTIRVKRDRSSMLSSEYGSRPYETLNLSIWGRNRQVLNEILEEARLYAMSVMELGTTLMVPSYDTWHNFGEPRIPRPLSSVILDEGVIENILKDIHDFVDDQSWYLERGIPYRRGYLLYGPPGCGKTSMIMALAGEIKYNLCVLSLNDSKMSDDQLIQLMGEVPSKSFVLLEDIDAMFANRDGKTVIEGSTKVTLSGLLNALDGVVSSEGRILFMTTNYVDRLDSALIRSGRVDYKQYIGTCSDYQLSQMFIRFRPEGTIDDKSRFVKDVRKYSKPVVPSHLQEFFLLHRHKELNYVFEHINDLWQNVQDIQLTE</sequence>
<evidence type="ECO:0000259" key="16">
    <source>
        <dbReference type="SMART" id="SM01024"/>
    </source>
</evidence>
<evidence type="ECO:0000256" key="7">
    <source>
        <dbReference type="ARBA" id="ARBA00022801"/>
    </source>
</evidence>
<evidence type="ECO:0000256" key="13">
    <source>
        <dbReference type="ARBA" id="ARBA00048778"/>
    </source>
</evidence>
<keyword evidence="9" id="KW-1133">Transmembrane helix</keyword>